<evidence type="ECO:0000313" key="2">
    <source>
        <dbReference type="Proteomes" id="UP000740883"/>
    </source>
</evidence>
<sequence>MKDNFFMTEKEREYVAECFLRNVKYLSSSIDYKNIFNSPSVKMDNPFVDQSDKKIPGNYFGRELKKTIKTPNHHSGIPIDHLNYNLRLRYKLEDIISKLIFHKYYTVNDTTVQDTLETVNLEIEELVSFDKFFILLDYLISEIETHSIKFIYISLVNNYESIRNPDPLRSFLDTNLSRLPAVEYDEIPKAFIERFMYNDSGILLATSLIIINNDLVGYFYYYIIVNESSFLDNDYIWMFLAVLISLVDDDKKFKLVEITRMKIFELKQKGGEKFDKTEYFLKAIGLSKEDVL</sequence>
<dbReference type="OrthoDB" id="2190237at2759"/>
<protein>
    <submittedName>
        <fullName evidence="1">Uncharacterized protein</fullName>
    </submittedName>
</protein>
<proteinExistence type="predicted"/>
<dbReference type="EMBL" id="SBJO01000033">
    <property type="protein sequence ID" value="KAF9764174.1"/>
    <property type="molecule type" value="Genomic_DNA"/>
</dbReference>
<gene>
    <name evidence="1" type="ORF">NGRA_0768</name>
</gene>
<reference evidence="1 2" key="1">
    <citation type="journal article" date="2020" name="Genome Biol. Evol.">
        <title>Comparative genomics of strictly vertically transmitted, feminizing microsporidia endosymbionts of amphipod crustaceans.</title>
        <authorList>
            <person name="Cormier A."/>
            <person name="Chebbi M.A."/>
            <person name="Giraud I."/>
            <person name="Wattier R."/>
            <person name="Teixeira M."/>
            <person name="Gilbert C."/>
            <person name="Rigaud T."/>
            <person name="Cordaux R."/>
        </authorList>
    </citation>
    <scope>NUCLEOTIDE SEQUENCE [LARGE SCALE GENOMIC DNA]</scope>
    <source>
        <strain evidence="1 2">Ou3-Ou53</strain>
    </source>
</reference>
<dbReference type="Proteomes" id="UP000740883">
    <property type="component" value="Unassembled WGS sequence"/>
</dbReference>
<organism evidence="1 2">
    <name type="scientific">Nosema granulosis</name>
    <dbReference type="NCBI Taxonomy" id="83296"/>
    <lineage>
        <taxon>Eukaryota</taxon>
        <taxon>Fungi</taxon>
        <taxon>Fungi incertae sedis</taxon>
        <taxon>Microsporidia</taxon>
        <taxon>Nosematidae</taxon>
        <taxon>Nosema</taxon>
    </lineage>
</organism>
<dbReference type="AlphaFoldDB" id="A0A9P6GZS0"/>
<keyword evidence="2" id="KW-1185">Reference proteome</keyword>
<evidence type="ECO:0000313" key="1">
    <source>
        <dbReference type="EMBL" id="KAF9764174.1"/>
    </source>
</evidence>
<comment type="caution">
    <text evidence="1">The sequence shown here is derived from an EMBL/GenBank/DDBJ whole genome shotgun (WGS) entry which is preliminary data.</text>
</comment>
<accession>A0A9P6GZS0</accession>
<name>A0A9P6GZS0_9MICR</name>